<dbReference type="PANTHER" id="PTHR21310:SF58">
    <property type="entry name" value="AMINOGLYCOSIDE PHOSPHOTRANSFERASE DOMAIN-CONTAINING PROTEIN"/>
    <property type="match status" value="1"/>
</dbReference>
<feature type="domain" description="Aminoglycoside phosphotransferase" evidence="1">
    <location>
        <begin position="84"/>
        <end position="252"/>
    </location>
</feature>
<organism evidence="2 3">
    <name type="scientific">Neonectria magnoliae</name>
    <dbReference type="NCBI Taxonomy" id="2732573"/>
    <lineage>
        <taxon>Eukaryota</taxon>
        <taxon>Fungi</taxon>
        <taxon>Dikarya</taxon>
        <taxon>Ascomycota</taxon>
        <taxon>Pezizomycotina</taxon>
        <taxon>Sordariomycetes</taxon>
        <taxon>Hypocreomycetidae</taxon>
        <taxon>Hypocreales</taxon>
        <taxon>Nectriaceae</taxon>
        <taxon>Neonectria</taxon>
    </lineage>
</organism>
<name>A0ABR1HJM8_9HYPO</name>
<sequence length="307" mass="35079">MPDEKHPINESIREIDGDHQLIADTLLLSRQRLPSSNQPSWSDGNGLFYILSEVTGPRPESRPLPETSELQKVYDAGRVSAVWRVGEAFIKVKEITMPNATREHVTLDYLHSKGYLGFGIPRVHYHAEFAGRYYIVLSRLPGQTLSEAWPNIDEPTKQDYVHRIANVCEQLATWKGNSISGVDGYQLSDLFFTKLGREKNCDPKNILNNCKELGMDCSSFVFYHCDLGPGNIIVNPTEGSIGILDWETAGFVPREWIRTKFCFCSGMDLPVEDNDARPDWRRRVSRQLRDMGFPEVVDEWWAWWNAG</sequence>
<dbReference type="CDD" id="cd05120">
    <property type="entry name" value="APH_ChoK_like"/>
    <property type="match status" value="1"/>
</dbReference>
<dbReference type="Pfam" id="PF01636">
    <property type="entry name" value="APH"/>
    <property type="match status" value="1"/>
</dbReference>
<dbReference type="SUPFAM" id="SSF56112">
    <property type="entry name" value="Protein kinase-like (PK-like)"/>
    <property type="match status" value="1"/>
</dbReference>
<dbReference type="InterPro" id="IPR011009">
    <property type="entry name" value="Kinase-like_dom_sf"/>
</dbReference>
<dbReference type="Gene3D" id="3.90.1200.10">
    <property type="match status" value="1"/>
</dbReference>
<keyword evidence="3" id="KW-1185">Reference proteome</keyword>
<protein>
    <recommendedName>
        <fullName evidence="1">Aminoglycoside phosphotransferase domain-containing protein</fullName>
    </recommendedName>
</protein>
<dbReference type="InterPro" id="IPR051678">
    <property type="entry name" value="AGP_Transferase"/>
</dbReference>
<dbReference type="Proteomes" id="UP001498421">
    <property type="component" value="Unassembled WGS sequence"/>
</dbReference>
<gene>
    <name evidence="2" type="ORF">QQZ08_010128</name>
</gene>
<proteinExistence type="predicted"/>
<dbReference type="EMBL" id="JAZAVK010000126">
    <property type="protein sequence ID" value="KAK7421007.1"/>
    <property type="molecule type" value="Genomic_DNA"/>
</dbReference>
<evidence type="ECO:0000313" key="2">
    <source>
        <dbReference type="EMBL" id="KAK7421007.1"/>
    </source>
</evidence>
<dbReference type="InterPro" id="IPR002575">
    <property type="entry name" value="Aminoglycoside_PTrfase"/>
</dbReference>
<accession>A0ABR1HJM8</accession>
<evidence type="ECO:0000313" key="3">
    <source>
        <dbReference type="Proteomes" id="UP001498421"/>
    </source>
</evidence>
<evidence type="ECO:0000259" key="1">
    <source>
        <dbReference type="Pfam" id="PF01636"/>
    </source>
</evidence>
<dbReference type="PANTHER" id="PTHR21310">
    <property type="entry name" value="AMINOGLYCOSIDE PHOSPHOTRANSFERASE-RELATED-RELATED"/>
    <property type="match status" value="1"/>
</dbReference>
<reference evidence="2 3" key="1">
    <citation type="journal article" date="2025" name="Microbiol. Resour. Announc.">
        <title>Draft genome sequences for Neonectria magnoliae and Neonectria punicea, canker pathogens of Liriodendron tulipifera and Acer saccharum in West Virginia.</title>
        <authorList>
            <person name="Petronek H.M."/>
            <person name="Kasson M.T."/>
            <person name="Metheny A.M."/>
            <person name="Stauder C.M."/>
            <person name="Lovett B."/>
            <person name="Lynch S.C."/>
            <person name="Garnas J.R."/>
            <person name="Kasson L.R."/>
            <person name="Stajich J.E."/>
        </authorList>
    </citation>
    <scope>NUCLEOTIDE SEQUENCE [LARGE SCALE GENOMIC DNA]</scope>
    <source>
        <strain evidence="2 3">NRRL 64651</strain>
    </source>
</reference>
<comment type="caution">
    <text evidence="2">The sequence shown here is derived from an EMBL/GenBank/DDBJ whole genome shotgun (WGS) entry which is preliminary data.</text>
</comment>